<dbReference type="AlphaFoldDB" id="A0A7X5Y8T1"/>
<comment type="caution">
    <text evidence="1">The sequence shown here is derived from an EMBL/GenBank/DDBJ whole genome shotgun (WGS) entry which is preliminary data.</text>
</comment>
<evidence type="ECO:0000313" key="2">
    <source>
        <dbReference type="Proteomes" id="UP000558192"/>
    </source>
</evidence>
<proteinExistence type="predicted"/>
<dbReference type="InterPro" id="IPR036249">
    <property type="entry name" value="Thioredoxin-like_sf"/>
</dbReference>
<gene>
    <name evidence="1" type="ORF">GGQ97_001399</name>
</gene>
<name>A0A7X5Y8T1_9SPHN</name>
<dbReference type="EMBL" id="JAATJC010000001">
    <property type="protein sequence ID" value="NJC05606.1"/>
    <property type="molecule type" value="Genomic_DNA"/>
</dbReference>
<evidence type="ECO:0000313" key="1">
    <source>
        <dbReference type="EMBL" id="NJC05606.1"/>
    </source>
</evidence>
<dbReference type="SUPFAM" id="SSF52833">
    <property type="entry name" value="Thioredoxin-like"/>
    <property type="match status" value="1"/>
</dbReference>
<dbReference type="Proteomes" id="UP000558192">
    <property type="component" value="Unassembled WGS sequence"/>
</dbReference>
<protein>
    <recommendedName>
        <fullName evidence="3">DUF411 domain-containing protein</fullName>
    </recommendedName>
</protein>
<sequence>MKVEDGARRRWKLPASCALMSALLSSCGTSEPVNNKAATGEPAAPQVQAAAPTKAEVITVFRDPNCGCCSLWAERARQAGYDVRVTDRPDMASVKQRYGVPTDLASCHTSLVGGYVIEGHVPAEDVDRLLRERPKDIKGIAVAGMPSGSPGMESPDGAKEPFNVVAFGADGRTSLYRSVKG</sequence>
<dbReference type="RefSeq" id="WP_245197905.1">
    <property type="nucleotide sequence ID" value="NZ_JAATJC010000001.1"/>
</dbReference>
<reference evidence="1 2" key="1">
    <citation type="submission" date="2020-03" db="EMBL/GenBank/DDBJ databases">
        <title>Genomic Encyclopedia of Type Strains, Phase IV (KMG-IV): sequencing the most valuable type-strain genomes for metagenomic binning, comparative biology and taxonomic classification.</title>
        <authorList>
            <person name="Goeker M."/>
        </authorList>
    </citation>
    <scope>NUCLEOTIDE SEQUENCE [LARGE SCALE GENOMIC DNA]</scope>
    <source>
        <strain evidence="1 2">DSM 16846</strain>
    </source>
</reference>
<keyword evidence="2" id="KW-1185">Reference proteome</keyword>
<accession>A0A7X5Y8T1</accession>
<dbReference type="PROSITE" id="PS51257">
    <property type="entry name" value="PROKAR_LIPOPROTEIN"/>
    <property type="match status" value="1"/>
</dbReference>
<organism evidence="1 2">
    <name type="scientific">Sphingomonas kaistensis</name>
    <dbReference type="NCBI Taxonomy" id="298708"/>
    <lineage>
        <taxon>Bacteria</taxon>
        <taxon>Pseudomonadati</taxon>
        <taxon>Pseudomonadota</taxon>
        <taxon>Alphaproteobacteria</taxon>
        <taxon>Sphingomonadales</taxon>
        <taxon>Sphingomonadaceae</taxon>
        <taxon>Sphingomonas</taxon>
    </lineage>
</organism>
<dbReference type="Pfam" id="PF04214">
    <property type="entry name" value="DUF411"/>
    <property type="match status" value="1"/>
</dbReference>
<evidence type="ECO:0008006" key="3">
    <source>
        <dbReference type="Google" id="ProtNLM"/>
    </source>
</evidence>
<dbReference type="InterPro" id="IPR007332">
    <property type="entry name" value="DUF411"/>
</dbReference>